<feature type="chain" id="PRO_5041318335" evidence="2">
    <location>
        <begin position="24"/>
        <end position="797"/>
    </location>
</feature>
<reference evidence="3" key="1">
    <citation type="submission" date="2023-03" db="EMBL/GenBank/DDBJ databases">
        <title>Chromosome-scale reference genome and RAD-based genetic map of yellow starthistle (Centaurea solstitialis) reveal putative structural variation and QTLs associated with invader traits.</title>
        <authorList>
            <person name="Reatini B."/>
            <person name="Cang F.A."/>
            <person name="Jiang Q."/>
            <person name="Mckibben M.T.W."/>
            <person name="Barker M.S."/>
            <person name="Rieseberg L.H."/>
            <person name="Dlugosch K.M."/>
        </authorList>
    </citation>
    <scope>NUCLEOTIDE SEQUENCE</scope>
    <source>
        <strain evidence="3">CAN-66</strain>
        <tissue evidence="3">Leaf</tissue>
    </source>
</reference>
<accession>A0AA38SX53</accession>
<dbReference type="Proteomes" id="UP001172457">
    <property type="component" value="Chromosome 4"/>
</dbReference>
<dbReference type="Pfam" id="PF24068">
    <property type="entry name" value="TPD1_C"/>
    <property type="match status" value="8"/>
</dbReference>
<dbReference type="PANTHER" id="PTHR33184:SF61">
    <property type="entry name" value="TPD1 PROTEIN HOMOLOG 1"/>
    <property type="match status" value="1"/>
</dbReference>
<evidence type="ECO:0000313" key="4">
    <source>
        <dbReference type="Proteomes" id="UP001172457"/>
    </source>
</evidence>
<dbReference type="InterPro" id="IPR040361">
    <property type="entry name" value="TPD1"/>
</dbReference>
<dbReference type="PANTHER" id="PTHR33184">
    <property type="entry name" value="PROTEIN TAPETUM DETERMINANT 1-LIKE-RELATED"/>
    <property type="match status" value="1"/>
</dbReference>
<dbReference type="GO" id="GO:0001709">
    <property type="term" value="P:cell fate determination"/>
    <property type="evidence" value="ECO:0007669"/>
    <property type="project" value="TreeGrafter"/>
</dbReference>
<name>A0AA38SX53_9ASTR</name>
<gene>
    <name evidence="3" type="ORF">OSB04_014470</name>
</gene>
<organism evidence="3 4">
    <name type="scientific">Centaurea solstitialis</name>
    <name type="common">yellow star-thistle</name>
    <dbReference type="NCBI Taxonomy" id="347529"/>
    <lineage>
        <taxon>Eukaryota</taxon>
        <taxon>Viridiplantae</taxon>
        <taxon>Streptophyta</taxon>
        <taxon>Embryophyta</taxon>
        <taxon>Tracheophyta</taxon>
        <taxon>Spermatophyta</taxon>
        <taxon>Magnoliopsida</taxon>
        <taxon>eudicotyledons</taxon>
        <taxon>Gunneridae</taxon>
        <taxon>Pentapetalae</taxon>
        <taxon>asterids</taxon>
        <taxon>campanulids</taxon>
        <taxon>Asterales</taxon>
        <taxon>Asteraceae</taxon>
        <taxon>Carduoideae</taxon>
        <taxon>Cardueae</taxon>
        <taxon>Centaureinae</taxon>
        <taxon>Centaurea</taxon>
    </lineage>
</organism>
<evidence type="ECO:0000256" key="1">
    <source>
        <dbReference type="ARBA" id="ARBA00022729"/>
    </source>
</evidence>
<evidence type="ECO:0000256" key="2">
    <source>
        <dbReference type="SAM" id="SignalP"/>
    </source>
</evidence>
<dbReference type="EMBL" id="JARYMX010000004">
    <property type="protein sequence ID" value="KAJ9550425.1"/>
    <property type="molecule type" value="Genomic_DNA"/>
</dbReference>
<keyword evidence="1 2" id="KW-0732">Signal</keyword>
<keyword evidence="4" id="KW-1185">Reference proteome</keyword>
<evidence type="ECO:0000313" key="3">
    <source>
        <dbReference type="EMBL" id="KAJ9550425.1"/>
    </source>
</evidence>
<proteinExistence type="predicted"/>
<feature type="signal peptide" evidence="2">
    <location>
        <begin position="1"/>
        <end position="23"/>
    </location>
</feature>
<sequence length="797" mass="90227">MATIMKQLCLLVLMSIMCKDVYGDEEYQLTIHQEPTRTSKEWSVTLENLTPCVLLNVKLDCKGFQSRTTIDPKIILKQDDLCIVNGGERINPGQSLHFLYISEQQFPFKLADQSVAYVCGDEQYQLTIHQEPTSTSKEWSVTLENLTPCVILNVKLDCKGFQSRTTIDPKIILKQDDLCIVNGGERINPGQSLHFLYISEQQFPFKLADQSVAYVCGDEQYQLTIHQEPTSTSKEWSVTLENLTPCVLLNVKLDCKGFQSRTTIDPKIILKQDDLCIVNGGERINPGQSLHFLYISEQQFPFKLADQSVAYVCGDEQYQLTIHQEPTSTSKEWSVTLENLTPCVLLNVKLDCKGFQSRTTIDPKIILKQDDLCIVNGGERINPGQSLHFLYISEQQFPFKLVDQSVAYVCGDEQYQLTIHQEPTSTSKEWSVTLENLTPCVLLNVKLDCKGFQSRTTIDPKIILKQDDLCIVNGGERINPGQSLHFLYISEQQFPFKLADQSVAYVCGDEQYQLTIHQEPTSTSKEWSVTLENLTPCVLLNVKLDCKGFQSRTTIDPKIILKQDDLCIVNGGERINPGQSLHFLYISEQQFPFKLADQSVAYVCGDEQYQLTIHQEPTSTSKEWSVTLENLTPCVLLNVKLDCKGFQSRTTIDPKIILKQDDLCIVNGGERINPGQSLHFLYISEQQFPFKLADQSVAYVCGDEQYQLTIHQEPTSTSKEWSVTLENLTPCVLLNVKLDCKGFQSRTTIDPKIILKQDDLCIVNGGERINPGQSLHFLYISEQQFPFKLADQSVACS</sequence>
<dbReference type="AlphaFoldDB" id="A0AA38SX53"/>
<protein>
    <submittedName>
        <fullName evidence="3">Uncharacterized protein</fullName>
    </submittedName>
</protein>
<comment type="caution">
    <text evidence="3">The sequence shown here is derived from an EMBL/GenBank/DDBJ whole genome shotgun (WGS) entry which is preliminary data.</text>
</comment>